<dbReference type="InterPro" id="IPR018631">
    <property type="entry name" value="AAA-ATPase-like_dom"/>
</dbReference>
<dbReference type="InterPro" id="IPR027417">
    <property type="entry name" value="P-loop_NTPase"/>
</dbReference>
<proteinExistence type="predicted"/>
<dbReference type="InterPro" id="IPR012547">
    <property type="entry name" value="PDDEXK_9"/>
</dbReference>
<dbReference type="Gene3D" id="3.40.50.300">
    <property type="entry name" value="P-loop containing nucleotide triphosphate hydrolases"/>
    <property type="match status" value="1"/>
</dbReference>
<comment type="caution">
    <text evidence="2">The sequence shown here is derived from an EMBL/GenBank/DDBJ whole genome shotgun (WGS) entry which is preliminary data.</text>
</comment>
<protein>
    <submittedName>
        <fullName evidence="2">Putative AAA-ATPase</fullName>
    </submittedName>
</protein>
<dbReference type="Pfam" id="PF09820">
    <property type="entry name" value="AAA-ATPase_like"/>
    <property type="match status" value="1"/>
</dbReference>
<feature type="domain" description="AAA-ATPase-like" evidence="1">
    <location>
        <begin position="5"/>
        <end position="220"/>
    </location>
</feature>
<dbReference type="PANTHER" id="PTHR34825">
    <property type="entry name" value="CONSERVED PROTEIN, WITH A WEAK D-GALACTARATE DEHYDRATASE/ALTRONATE HYDROLASE DOMAIN"/>
    <property type="match status" value="1"/>
</dbReference>
<organism evidence="2 3">
    <name type="scientific">Clostridium tepidiprofundi DSM 19306</name>
    <dbReference type="NCBI Taxonomy" id="1121338"/>
    <lineage>
        <taxon>Bacteria</taxon>
        <taxon>Bacillati</taxon>
        <taxon>Bacillota</taxon>
        <taxon>Clostridia</taxon>
        <taxon>Eubacteriales</taxon>
        <taxon>Clostridiaceae</taxon>
        <taxon>Clostridium</taxon>
    </lineage>
</organism>
<dbReference type="RefSeq" id="WP_066822130.1">
    <property type="nucleotide sequence ID" value="NZ_LTBA01000002.1"/>
</dbReference>
<dbReference type="Pfam" id="PF08011">
    <property type="entry name" value="PDDEXK_9"/>
    <property type="match status" value="1"/>
</dbReference>
<dbReference type="AlphaFoldDB" id="A0A151B6Z9"/>
<reference evidence="2 3" key="1">
    <citation type="submission" date="2016-02" db="EMBL/GenBank/DDBJ databases">
        <title>Genome sequence of Clostridium tepidiprofundi DSM 19306.</title>
        <authorList>
            <person name="Poehlein A."/>
            <person name="Daniel R."/>
        </authorList>
    </citation>
    <scope>NUCLEOTIDE SEQUENCE [LARGE SCALE GENOMIC DNA]</scope>
    <source>
        <strain evidence="2 3">DSM 19306</strain>
    </source>
</reference>
<dbReference type="Proteomes" id="UP000075531">
    <property type="component" value="Unassembled WGS sequence"/>
</dbReference>
<name>A0A151B6Z9_9CLOT</name>
<dbReference type="EMBL" id="LTBA01000002">
    <property type="protein sequence ID" value="KYH35573.1"/>
    <property type="molecule type" value="Genomic_DNA"/>
</dbReference>
<gene>
    <name evidence="2" type="ORF">CLTEP_05170</name>
</gene>
<evidence type="ECO:0000259" key="1">
    <source>
        <dbReference type="Pfam" id="PF09820"/>
    </source>
</evidence>
<dbReference type="PATRIC" id="fig|1121338.3.peg.520"/>
<accession>A0A151B6Z9</accession>
<sequence>MKKIPYGISDYKILVEKNYVFIDKTRYIEKLENYHAPYIFFLRPRRFGKSLFTSVLSNYYDIKEKDNFEKLYGNTYIGKRPTKEKNSYCILRFNFSGLRTDTKESLEESFTLAIRKGLDEFIRNYNIKVDYVKDTFVSSMFDSFLSNVKYEIDKPIYVIIDEYDHFANELLSFKPELFSDSISKTGFVRKWYEVLKIGTETIIQRIFATGVSPIALDSMTSGFNIGKNLTREANFNEMMGFTEYEVRELIKKTVNIKLNDKDMQELIYILKRNYNGYLFSEDASTRLFNSDMILYYLQEFIENGKGPKNLIDENIASDYSKIGNLFNLKSKDGNINIMNRILKGEELSGEVTKQFSLEKDFTSEDFLSIMFYLGFLTIKESELADVIYKIPNEAVKGIYFDYFAKKIREDSDYEIDISEIKRSVKNLALKGEIDSFIDVIERTLNKLSNRDFILFDEKYVKIIMIAYLNLAKAYLIKSEYEVEEGYIDIALLKRDNIEPKYFGIIELKYISQKKYEERGKAIIEKERVEAIKQINRYKKSAELSTLPNLKKWVLVFVKDKCVINEEVK</sequence>
<evidence type="ECO:0000313" key="2">
    <source>
        <dbReference type="EMBL" id="KYH35573.1"/>
    </source>
</evidence>
<dbReference type="STRING" id="1121338.CLTEP_05170"/>
<dbReference type="PANTHER" id="PTHR34825:SF2">
    <property type="entry name" value="AAA-ATPASE-LIKE DOMAIN-CONTAINING PROTEIN"/>
    <property type="match status" value="1"/>
</dbReference>
<keyword evidence="3" id="KW-1185">Reference proteome</keyword>
<evidence type="ECO:0000313" key="3">
    <source>
        <dbReference type="Proteomes" id="UP000075531"/>
    </source>
</evidence>